<keyword evidence="2" id="KW-1185">Reference proteome</keyword>
<name>D5G4I8_TUBMM</name>
<dbReference type="GeneID" id="9184060"/>
<protein>
    <submittedName>
        <fullName evidence="1">(Perigord truffle) hypothetical protein</fullName>
    </submittedName>
</protein>
<dbReference type="HOGENOM" id="CLU_2098610_0_0_1"/>
<dbReference type="RefSeq" id="XP_002842511.1">
    <property type="nucleotide sequence ID" value="XM_002842465.1"/>
</dbReference>
<dbReference type="KEGG" id="tml:GSTUM_00004131001"/>
<dbReference type="EMBL" id="FN429987">
    <property type="protein sequence ID" value="CAZ79431.1"/>
    <property type="molecule type" value="Genomic_DNA"/>
</dbReference>
<evidence type="ECO:0000313" key="2">
    <source>
        <dbReference type="Proteomes" id="UP000006911"/>
    </source>
</evidence>
<dbReference type="InParanoid" id="D5G4I8"/>
<sequence length="116" mass="13239">MVFFAGNIAMANQRIELKPWHIRLESSISNRPGGFDSGIIPTIAWHMVMFLPNPLPLRGKESPEEGYSTPSLSRPTPAKCPISPFRFFCDPLSYRKDPVRDYRVSRFPRDLSSLET</sequence>
<accession>D5G4I8</accession>
<organism evidence="1 2">
    <name type="scientific">Tuber melanosporum (strain Mel28)</name>
    <name type="common">Perigord black truffle</name>
    <dbReference type="NCBI Taxonomy" id="656061"/>
    <lineage>
        <taxon>Eukaryota</taxon>
        <taxon>Fungi</taxon>
        <taxon>Dikarya</taxon>
        <taxon>Ascomycota</taxon>
        <taxon>Pezizomycotina</taxon>
        <taxon>Pezizomycetes</taxon>
        <taxon>Pezizales</taxon>
        <taxon>Tuberaceae</taxon>
        <taxon>Tuber</taxon>
    </lineage>
</organism>
<dbReference type="AlphaFoldDB" id="D5G4I8"/>
<reference evidence="1 2" key="1">
    <citation type="journal article" date="2010" name="Nature">
        <title>Perigord black truffle genome uncovers evolutionary origins and mechanisms of symbiosis.</title>
        <authorList>
            <person name="Martin F."/>
            <person name="Kohler A."/>
            <person name="Murat C."/>
            <person name="Balestrini R."/>
            <person name="Coutinho P.M."/>
            <person name="Jaillon O."/>
            <person name="Montanini B."/>
            <person name="Morin E."/>
            <person name="Noel B."/>
            <person name="Percudani R."/>
            <person name="Porcel B."/>
            <person name="Rubini A."/>
            <person name="Amicucci A."/>
            <person name="Amselem J."/>
            <person name="Anthouard V."/>
            <person name="Arcioni S."/>
            <person name="Artiguenave F."/>
            <person name="Aury J.M."/>
            <person name="Ballario P."/>
            <person name="Bolchi A."/>
            <person name="Brenna A."/>
            <person name="Brun A."/>
            <person name="Buee M."/>
            <person name="Cantarel B."/>
            <person name="Chevalier G."/>
            <person name="Couloux A."/>
            <person name="Da Silva C."/>
            <person name="Denoeud F."/>
            <person name="Duplessis S."/>
            <person name="Ghignone S."/>
            <person name="Hilselberger B."/>
            <person name="Iotti M."/>
            <person name="Marcais B."/>
            <person name="Mello A."/>
            <person name="Miranda M."/>
            <person name="Pacioni G."/>
            <person name="Quesneville H."/>
            <person name="Riccioni C."/>
            <person name="Ruotolo R."/>
            <person name="Splivallo R."/>
            <person name="Stocchi V."/>
            <person name="Tisserant E."/>
            <person name="Viscomi A.R."/>
            <person name="Zambonelli A."/>
            <person name="Zampieri E."/>
            <person name="Henrissat B."/>
            <person name="Lebrun M.H."/>
            <person name="Paolocci F."/>
            <person name="Bonfante P."/>
            <person name="Ottonello S."/>
            <person name="Wincker P."/>
        </authorList>
    </citation>
    <scope>NUCLEOTIDE SEQUENCE [LARGE SCALE GENOMIC DNA]</scope>
    <source>
        <strain evidence="1 2">Mel28</strain>
    </source>
</reference>
<proteinExistence type="predicted"/>
<evidence type="ECO:0000313" key="1">
    <source>
        <dbReference type="EMBL" id="CAZ79431.1"/>
    </source>
</evidence>
<gene>
    <name evidence="1" type="ORF">GSTUM_00004131001</name>
</gene>
<dbReference type="Proteomes" id="UP000006911">
    <property type="component" value="Unassembled WGS sequence"/>
</dbReference>